<feature type="compositionally biased region" description="Polar residues" evidence="1">
    <location>
        <begin position="1007"/>
        <end position="1016"/>
    </location>
</feature>
<keyword evidence="3" id="KW-1185">Reference proteome</keyword>
<feature type="region of interest" description="Disordered" evidence="1">
    <location>
        <begin position="821"/>
        <end position="894"/>
    </location>
</feature>
<organism evidence="2 3">
    <name type="scientific">Venustampulla echinocandica</name>
    <dbReference type="NCBI Taxonomy" id="2656787"/>
    <lineage>
        <taxon>Eukaryota</taxon>
        <taxon>Fungi</taxon>
        <taxon>Dikarya</taxon>
        <taxon>Ascomycota</taxon>
        <taxon>Pezizomycotina</taxon>
        <taxon>Leotiomycetes</taxon>
        <taxon>Helotiales</taxon>
        <taxon>Pleuroascaceae</taxon>
        <taxon>Venustampulla</taxon>
    </lineage>
</organism>
<dbReference type="OrthoDB" id="3552995at2759"/>
<sequence length="1314" mass="143613">MRLRKRPNAPGCYRESSYDEHGLEKPLFLAHTVDFDPTLPEAAFPTVPLGTWAPGRQPEGTDDEIDHGNVEAAIRNNPPVESNDHQHVQEHDGFRLLPSIETEEIGDGNTQEVIQSNAYSKHLSNDQNAQQEGASQLPQFAEVPEDARPNPVALPFKWKAWNNIIGKFYDMKVQSASFMGGYSADELFIKTAQEYDGFKAREVLNPKGVRGVRYFIKCQDELLKLKWGALSEGLQLVIIHELTRDGSIEQAWKFLGLNQADRNHFDKLHDRESRIDQSEEGSCIDQFTKTSTRNILNGGFGTSDEFQDIWEETFEQVYKPTIFSFTSEDIENAEKFLSRYRCGECGYVKRAIERIKKYEGTNKCWRELKFHVQAEESDDELEDYPDIDDLDPFVFYKRKVPHEHLNGKASSQGQAATKPILATESDNKPDERLSKSKSRTTAPPSKLPESSGDMNASSAPVGTGDNAKASGTAQKGPRRPLIKLNVRCDKRHDHPMRAEIAGTRAYINHRAPCIVSRQEQYPPGFGSTVAAPVVLGQSTYIDRIRNDPGPVHNEQQLSKRRSLIVKLKANPKLSDLPQQRSEGIPIAAKPSLIVKLKVNPKILDLLQRRFGGMQTAAARDKPSLPATSIYPEGYDVSSGSSGCYALPTTSSQDLGNMHCGSDQQPTLVRGWPTTPSDQAYCPSSDIISDIHLSGLPAKARPTKRKLFQVTSTPPGLNPNLTDLEKSSNFVQGEPLPNPFRTNAPPKTPTGLGNVTQATTRLNCEPFNMLGATSDFTEMEQKIVDMIVSPGAAAGGTVAGTSNSPLGNTQPPQTLVPAHVYPEANPLDTSGVNGISHQKQTDLPYQPSPGGHGTDDKHNEQQQTIQQVNPQPSTLLTTLPDEHPPQNRRSSITDSEFDRLCELSDLLDMYLKSDNTDVVPPSQSAPMPDLSLPAKPENGRVAVLPGVPGLLHSTEIMSHIAPEVQIRAAQYSSTFRRSFDHPATAYLQCAPEVQSIPHLNSSAATEFTPQELDQNSPLPAKTPATPTPASRKASTVKEKVNAKASAKKPAPRNKLDRSTQSVADMASQDAPPASPPKSGKWLSYSESPAPTKAKPLARSSSKPQKAPAGTASTSSKATAQPPHVTTEMSTPSPGATTMGQFVPIQKAKPSIADTKAPMAGNGWVMEVANEAQVDPQQTLGAAPQILEHKTRLAARRSRDTSRKSSATPSEIQSLNDNGNNGGPASDMSGNAMVATTVKKKRKSGLENIPEDKDENQQKKQKMEDGGAVGTKLVGKLEHNDSDHRGVLKTSEAVADNVFEMNMCPQQQHDDQEMHD</sequence>
<feature type="compositionally biased region" description="Low complexity" evidence="1">
    <location>
        <begin position="860"/>
        <end position="870"/>
    </location>
</feature>
<gene>
    <name evidence="2" type="ORF">BP5553_06396</name>
</gene>
<evidence type="ECO:0000313" key="2">
    <source>
        <dbReference type="EMBL" id="RDL35784.1"/>
    </source>
</evidence>
<feature type="compositionally biased region" description="Basic and acidic residues" evidence="1">
    <location>
        <begin position="1185"/>
        <end position="1201"/>
    </location>
</feature>
<feature type="compositionally biased region" description="Low complexity" evidence="1">
    <location>
        <begin position="1018"/>
        <end position="1032"/>
    </location>
</feature>
<dbReference type="RefSeq" id="XP_031868440.1">
    <property type="nucleotide sequence ID" value="XM_032015019.1"/>
</dbReference>
<dbReference type="GeneID" id="43599245"/>
<feature type="compositionally biased region" description="Low complexity" evidence="1">
    <location>
        <begin position="1105"/>
        <end position="1121"/>
    </location>
</feature>
<protein>
    <submittedName>
        <fullName evidence="2">Uncharacterized protein</fullName>
    </submittedName>
</protein>
<feature type="region of interest" description="Disordered" evidence="1">
    <location>
        <begin position="1174"/>
        <end position="1266"/>
    </location>
</feature>
<feature type="compositionally biased region" description="Polar residues" evidence="1">
    <location>
        <begin position="1202"/>
        <end position="1217"/>
    </location>
</feature>
<reference evidence="2 3" key="1">
    <citation type="journal article" date="2018" name="IMA Fungus">
        <title>IMA Genome-F 9: Draft genome sequence of Annulohypoxylon stygium, Aspergillus mulundensis, Berkeleyomyces basicola (syn. Thielaviopsis basicola), Ceratocystis smalleyi, two Cercospora beticola strains, Coleophoma cylindrospora, Fusarium fracticaudum, Phialophora cf. hyalina, and Morchella septimelata.</title>
        <authorList>
            <person name="Wingfield B.D."/>
            <person name="Bills G.F."/>
            <person name="Dong Y."/>
            <person name="Huang W."/>
            <person name="Nel W.J."/>
            <person name="Swalarsk-Parry B.S."/>
            <person name="Vaghefi N."/>
            <person name="Wilken P.M."/>
            <person name="An Z."/>
            <person name="de Beer Z.W."/>
            <person name="De Vos L."/>
            <person name="Chen L."/>
            <person name="Duong T.A."/>
            <person name="Gao Y."/>
            <person name="Hammerbacher A."/>
            <person name="Kikkert J.R."/>
            <person name="Li Y."/>
            <person name="Li H."/>
            <person name="Li K."/>
            <person name="Li Q."/>
            <person name="Liu X."/>
            <person name="Ma X."/>
            <person name="Naidoo K."/>
            <person name="Pethybridge S.J."/>
            <person name="Sun J."/>
            <person name="Steenkamp E.T."/>
            <person name="van der Nest M.A."/>
            <person name="van Wyk S."/>
            <person name="Wingfield M.J."/>
            <person name="Xiong C."/>
            <person name="Yue Q."/>
            <person name="Zhang X."/>
        </authorList>
    </citation>
    <scope>NUCLEOTIDE SEQUENCE [LARGE SCALE GENOMIC DNA]</scope>
    <source>
        <strain evidence="2 3">BP 5553</strain>
    </source>
</reference>
<evidence type="ECO:0000256" key="1">
    <source>
        <dbReference type="SAM" id="MobiDB-lite"/>
    </source>
</evidence>
<evidence type="ECO:0000313" key="3">
    <source>
        <dbReference type="Proteomes" id="UP000254866"/>
    </source>
</evidence>
<dbReference type="Proteomes" id="UP000254866">
    <property type="component" value="Unassembled WGS sequence"/>
</dbReference>
<comment type="caution">
    <text evidence="2">The sequence shown here is derived from an EMBL/GenBank/DDBJ whole genome shotgun (WGS) entry which is preliminary data.</text>
</comment>
<name>A0A370TJU1_9HELO</name>
<feature type="compositionally biased region" description="Polar residues" evidence="1">
    <location>
        <begin position="1125"/>
        <end position="1138"/>
    </location>
</feature>
<feature type="region of interest" description="Disordered" evidence="1">
    <location>
        <begin position="405"/>
        <end position="478"/>
    </location>
</feature>
<feature type="compositionally biased region" description="Basic and acidic residues" evidence="1">
    <location>
        <begin position="425"/>
        <end position="434"/>
    </location>
</feature>
<feature type="region of interest" description="Disordered" evidence="1">
    <location>
        <begin position="1007"/>
        <end position="1138"/>
    </location>
</feature>
<feature type="compositionally biased region" description="Polar residues" evidence="1">
    <location>
        <begin position="826"/>
        <end position="842"/>
    </location>
</feature>
<feature type="compositionally biased region" description="Basic and acidic residues" evidence="1">
    <location>
        <begin position="1253"/>
        <end position="1263"/>
    </location>
</feature>
<accession>A0A370TJU1</accession>
<dbReference type="EMBL" id="NPIC01000005">
    <property type="protein sequence ID" value="RDL35784.1"/>
    <property type="molecule type" value="Genomic_DNA"/>
</dbReference>
<proteinExistence type="predicted"/>